<evidence type="ECO:0000256" key="4">
    <source>
        <dbReference type="ARBA" id="ARBA00023163"/>
    </source>
</evidence>
<dbReference type="NCBIfam" id="NF008352">
    <property type="entry name" value="PRK11139.1"/>
    <property type="match status" value="1"/>
</dbReference>
<sequence length="296" mass="33713">MNKKLPPLNALKAFESAARHLNFTKAAEELFVTQAAVSHQIKLLEDFLGAKLFYRRNRQLELTETGSQYFQEIQPLLLQIASATEKVRLKNSRQVLSISTTPSFGMHWLVPRLNDFHKRYPEIEVRLTTMPQDEGLFGKDTDVAIYYGNGNWQNLEAIELVRARILVLASPEYLKDNPINKPEDLAGKNLIHVCSHTKWKQMIDHLQLDGVEIESGPMFGTTSMGIQAAKHCQGVVVANRMLAQAEIDEGTMVEPFTTDVYDEKAFYVVYPPQMAKSEKVEHFVAWITEEIKGSYR</sequence>
<dbReference type="Pfam" id="PF03466">
    <property type="entry name" value="LysR_substrate"/>
    <property type="match status" value="1"/>
</dbReference>
<dbReference type="SUPFAM" id="SSF46785">
    <property type="entry name" value="Winged helix' DNA-binding domain"/>
    <property type="match status" value="1"/>
</dbReference>
<dbReference type="Proteomes" id="UP000253872">
    <property type="component" value="Unassembled WGS sequence"/>
</dbReference>
<dbReference type="AlphaFoldDB" id="A0A369YFW6"/>
<gene>
    <name evidence="6" type="ORF">DPV93_00590</name>
</gene>
<feature type="domain" description="HTH lysR-type" evidence="5">
    <location>
        <begin position="6"/>
        <end position="63"/>
    </location>
</feature>
<evidence type="ECO:0000256" key="2">
    <source>
        <dbReference type="ARBA" id="ARBA00023015"/>
    </source>
</evidence>
<evidence type="ECO:0000313" key="7">
    <source>
        <dbReference type="Proteomes" id="UP000253872"/>
    </source>
</evidence>
<dbReference type="PRINTS" id="PR00039">
    <property type="entry name" value="HTHLYSR"/>
</dbReference>
<comment type="caution">
    <text evidence="6">The sequence shown here is derived from an EMBL/GenBank/DDBJ whole genome shotgun (WGS) entry which is preliminary data.</text>
</comment>
<name>A0A369YFW6_9PAST</name>
<dbReference type="RefSeq" id="WP_111401377.1">
    <property type="nucleotide sequence ID" value="NZ_JANFLW010000001.1"/>
</dbReference>
<dbReference type="GO" id="GO:0043565">
    <property type="term" value="F:sequence-specific DNA binding"/>
    <property type="evidence" value="ECO:0007669"/>
    <property type="project" value="TreeGrafter"/>
</dbReference>
<dbReference type="EMBL" id="QEPN01000001">
    <property type="protein sequence ID" value="RDE73689.1"/>
    <property type="molecule type" value="Genomic_DNA"/>
</dbReference>
<dbReference type="Gene3D" id="1.10.10.10">
    <property type="entry name" value="Winged helix-like DNA-binding domain superfamily/Winged helix DNA-binding domain"/>
    <property type="match status" value="1"/>
</dbReference>
<dbReference type="InterPro" id="IPR000847">
    <property type="entry name" value="LysR_HTH_N"/>
</dbReference>
<proteinExistence type="inferred from homology"/>
<dbReference type="InterPro" id="IPR036388">
    <property type="entry name" value="WH-like_DNA-bd_sf"/>
</dbReference>
<accession>A0A369YFW6</accession>
<dbReference type="SUPFAM" id="SSF53850">
    <property type="entry name" value="Periplasmic binding protein-like II"/>
    <property type="match status" value="1"/>
</dbReference>
<dbReference type="Pfam" id="PF00126">
    <property type="entry name" value="HTH_1"/>
    <property type="match status" value="1"/>
</dbReference>
<keyword evidence="4" id="KW-0804">Transcription</keyword>
<protein>
    <submittedName>
        <fullName evidence="6">Transcriptional regulator GcvA</fullName>
    </submittedName>
</protein>
<dbReference type="CDD" id="cd08432">
    <property type="entry name" value="PBP2_GcdR_TrpI_HvrB_AmpR_like"/>
    <property type="match status" value="1"/>
</dbReference>
<dbReference type="GO" id="GO:0003700">
    <property type="term" value="F:DNA-binding transcription factor activity"/>
    <property type="evidence" value="ECO:0007669"/>
    <property type="project" value="InterPro"/>
</dbReference>
<evidence type="ECO:0000256" key="3">
    <source>
        <dbReference type="ARBA" id="ARBA00023125"/>
    </source>
</evidence>
<dbReference type="GO" id="GO:0006351">
    <property type="term" value="P:DNA-templated transcription"/>
    <property type="evidence" value="ECO:0007669"/>
    <property type="project" value="TreeGrafter"/>
</dbReference>
<evidence type="ECO:0000256" key="1">
    <source>
        <dbReference type="ARBA" id="ARBA00009437"/>
    </source>
</evidence>
<dbReference type="InterPro" id="IPR036390">
    <property type="entry name" value="WH_DNA-bd_sf"/>
</dbReference>
<dbReference type="Gene3D" id="3.40.190.10">
    <property type="entry name" value="Periplasmic binding protein-like II"/>
    <property type="match status" value="2"/>
</dbReference>
<reference evidence="6 7" key="1">
    <citation type="submission" date="2018-05" db="EMBL/GenBank/DDBJ databases">
        <title>Draft Genome Sequences for a Diverse set of 7 Haemophilus Species.</title>
        <authorList>
            <person name="Nichols M."/>
            <person name="Topaz N."/>
            <person name="Wang X."/>
            <person name="Wang X."/>
            <person name="Boxrud D."/>
        </authorList>
    </citation>
    <scope>NUCLEOTIDE SEQUENCE [LARGE SCALE GENOMIC DNA]</scope>
    <source>
        <strain evidence="6 7">C2002001239</strain>
    </source>
</reference>
<comment type="similarity">
    <text evidence="1">Belongs to the LysR transcriptional regulatory family.</text>
</comment>
<dbReference type="InterPro" id="IPR058163">
    <property type="entry name" value="LysR-type_TF_proteobact-type"/>
</dbReference>
<dbReference type="PROSITE" id="PS50931">
    <property type="entry name" value="HTH_LYSR"/>
    <property type="match status" value="1"/>
</dbReference>
<dbReference type="FunFam" id="1.10.10.10:FF:000038">
    <property type="entry name" value="Glycine cleavage system transcriptional activator"/>
    <property type="match status" value="1"/>
</dbReference>
<keyword evidence="3" id="KW-0238">DNA-binding</keyword>
<dbReference type="STRING" id="1035839.GCA_000238795_00193"/>
<evidence type="ECO:0000313" key="6">
    <source>
        <dbReference type="EMBL" id="RDE73689.1"/>
    </source>
</evidence>
<organism evidence="6 7">
    <name type="scientific">Haemophilus sputorum</name>
    <dbReference type="NCBI Taxonomy" id="1078480"/>
    <lineage>
        <taxon>Bacteria</taxon>
        <taxon>Pseudomonadati</taxon>
        <taxon>Pseudomonadota</taxon>
        <taxon>Gammaproteobacteria</taxon>
        <taxon>Pasteurellales</taxon>
        <taxon>Pasteurellaceae</taxon>
        <taxon>Haemophilus</taxon>
    </lineage>
</organism>
<keyword evidence="2" id="KW-0805">Transcription regulation</keyword>
<evidence type="ECO:0000259" key="5">
    <source>
        <dbReference type="PROSITE" id="PS50931"/>
    </source>
</evidence>
<dbReference type="PANTHER" id="PTHR30537">
    <property type="entry name" value="HTH-TYPE TRANSCRIPTIONAL REGULATOR"/>
    <property type="match status" value="1"/>
</dbReference>
<dbReference type="InterPro" id="IPR005119">
    <property type="entry name" value="LysR_subst-bd"/>
</dbReference>
<dbReference type="PANTHER" id="PTHR30537:SF26">
    <property type="entry name" value="GLYCINE CLEAVAGE SYSTEM TRANSCRIPTIONAL ACTIVATOR"/>
    <property type="match status" value="1"/>
</dbReference>